<evidence type="ECO:0000313" key="2">
    <source>
        <dbReference type="EMBL" id="KAJ9687914.1"/>
    </source>
</evidence>
<evidence type="ECO:0008006" key="4">
    <source>
        <dbReference type="Google" id="ProtNLM"/>
    </source>
</evidence>
<name>A0AA38ZGJ2_VITRO</name>
<dbReference type="Pfam" id="PF07911">
    <property type="entry name" value="DUF1677"/>
    <property type="match status" value="1"/>
</dbReference>
<gene>
    <name evidence="2" type="ORF">PVL29_013910</name>
</gene>
<proteinExistence type="predicted"/>
<protein>
    <recommendedName>
        <fullName evidence="4">DUF1677 family protein</fullName>
    </recommendedName>
</protein>
<evidence type="ECO:0000313" key="3">
    <source>
        <dbReference type="Proteomes" id="UP001168098"/>
    </source>
</evidence>
<feature type="compositionally biased region" description="Low complexity" evidence="1">
    <location>
        <begin position="114"/>
        <end position="123"/>
    </location>
</feature>
<dbReference type="PANTHER" id="PTHR33108:SF3">
    <property type="entry name" value="DUF1677 FAMILY PROTEIN"/>
    <property type="match status" value="1"/>
</dbReference>
<dbReference type="PANTHER" id="PTHR33108">
    <property type="entry name" value="OS01G0745000 PROTEIN"/>
    <property type="match status" value="1"/>
</dbReference>
<accession>A0AA38ZGJ2</accession>
<keyword evidence="3" id="KW-1185">Reference proteome</keyword>
<organism evidence="2 3">
    <name type="scientific">Vitis rotundifolia</name>
    <name type="common">Muscadine grape</name>
    <dbReference type="NCBI Taxonomy" id="103349"/>
    <lineage>
        <taxon>Eukaryota</taxon>
        <taxon>Viridiplantae</taxon>
        <taxon>Streptophyta</taxon>
        <taxon>Embryophyta</taxon>
        <taxon>Tracheophyta</taxon>
        <taxon>Spermatophyta</taxon>
        <taxon>Magnoliopsida</taxon>
        <taxon>eudicotyledons</taxon>
        <taxon>Gunneridae</taxon>
        <taxon>Pentapetalae</taxon>
        <taxon>rosids</taxon>
        <taxon>Vitales</taxon>
        <taxon>Vitaceae</taxon>
        <taxon>Viteae</taxon>
        <taxon>Vitis</taxon>
    </lineage>
</organism>
<evidence type="ECO:0000256" key="1">
    <source>
        <dbReference type="SAM" id="MobiDB-lite"/>
    </source>
</evidence>
<dbReference type="InterPro" id="IPR012876">
    <property type="entry name" value="DUF1677_pln"/>
</dbReference>
<sequence>MAISGSESQLPPLKVVVPSTEAEFVKCESCGFTEECTPEYISRVREKYHGLWICGLCVEAVKDEVIRSERLITTEEALNRHISFCKDFRSSSPPNETEHPISAIGRLFRRSLDSPRSLPSTPSGEVDVPPGSCFIE</sequence>
<comment type="caution">
    <text evidence="2">The sequence shown here is derived from an EMBL/GenBank/DDBJ whole genome shotgun (WGS) entry which is preliminary data.</text>
</comment>
<dbReference type="EMBL" id="JARBHA010000011">
    <property type="protein sequence ID" value="KAJ9687914.1"/>
    <property type="molecule type" value="Genomic_DNA"/>
</dbReference>
<reference evidence="2 3" key="1">
    <citation type="journal article" date="2023" name="BMC Biotechnol.">
        <title>Vitis rotundifolia cv Carlos genome sequencing.</title>
        <authorList>
            <person name="Huff M."/>
            <person name="Hulse-Kemp A."/>
            <person name="Scheffler B."/>
            <person name="Youngblood R."/>
            <person name="Simpson S."/>
            <person name="Babiker E."/>
            <person name="Staton M."/>
        </authorList>
    </citation>
    <scope>NUCLEOTIDE SEQUENCE [LARGE SCALE GENOMIC DNA]</scope>
    <source>
        <tissue evidence="2">Leaf</tissue>
    </source>
</reference>
<feature type="region of interest" description="Disordered" evidence="1">
    <location>
        <begin position="112"/>
        <end position="136"/>
    </location>
</feature>
<dbReference type="AlphaFoldDB" id="A0AA38ZGJ2"/>
<dbReference type="Proteomes" id="UP001168098">
    <property type="component" value="Unassembled WGS sequence"/>
</dbReference>